<dbReference type="PANTHER" id="PTHR43619">
    <property type="entry name" value="S-ADENOSYL-L-METHIONINE-DEPENDENT METHYLTRANSFERASE YKTD-RELATED"/>
    <property type="match status" value="1"/>
</dbReference>
<accession>A0A4V2M7A5</accession>
<dbReference type="InterPro" id="IPR016874">
    <property type="entry name" value="TcmP-like"/>
</dbReference>
<dbReference type="SUPFAM" id="SSF53335">
    <property type="entry name" value="S-adenosyl-L-methionine-dependent methyltransferases"/>
    <property type="match status" value="1"/>
</dbReference>
<evidence type="ECO:0000256" key="1">
    <source>
        <dbReference type="ARBA" id="ARBA00022603"/>
    </source>
</evidence>
<dbReference type="InterPro" id="IPR029063">
    <property type="entry name" value="SAM-dependent_MTases_sf"/>
</dbReference>
<evidence type="ECO:0000313" key="3">
    <source>
        <dbReference type="EMBL" id="TCC46812.1"/>
    </source>
</evidence>
<dbReference type="AlphaFoldDB" id="A0A4V2M7A5"/>
<dbReference type="GO" id="GO:0008168">
    <property type="term" value="F:methyltransferase activity"/>
    <property type="evidence" value="ECO:0007669"/>
    <property type="project" value="UniProtKB-KW"/>
</dbReference>
<protein>
    <submittedName>
        <fullName evidence="3">Class I SAM-dependent methyltransferase</fullName>
    </submittedName>
</protein>
<reference evidence="3 4" key="1">
    <citation type="submission" date="2019-02" db="EMBL/GenBank/DDBJ databases">
        <title>Kribbella capetownensis sp. nov. and Kribbella speibonae sp. nov., isolated from soil.</title>
        <authorList>
            <person name="Curtis S.M."/>
            <person name="Norton I."/>
            <person name="Everest G.J."/>
            <person name="Meyers P.R."/>
        </authorList>
    </citation>
    <scope>NUCLEOTIDE SEQUENCE [LARGE SCALE GENOMIC DNA]</scope>
    <source>
        <strain evidence="3 4">YM53</strain>
    </source>
</reference>
<proteinExistence type="predicted"/>
<keyword evidence="2 3" id="KW-0808">Transferase</keyword>
<gene>
    <name evidence="3" type="ORF">E0H75_27620</name>
</gene>
<keyword evidence="1 3" id="KW-0489">Methyltransferase</keyword>
<comment type="caution">
    <text evidence="3">The sequence shown here is derived from an EMBL/GenBank/DDBJ whole genome shotgun (WGS) entry which is preliminary data.</text>
</comment>
<keyword evidence="4" id="KW-1185">Reference proteome</keyword>
<dbReference type="Gene3D" id="3.40.50.150">
    <property type="entry name" value="Vaccinia Virus protein VP39"/>
    <property type="match status" value="1"/>
</dbReference>
<dbReference type="Proteomes" id="UP000293342">
    <property type="component" value="Unassembled WGS sequence"/>
</dbReference>
<evidence type="ECO:0000256" key="2">
    <source>
        <dbReference type="ARBA" id="ARBA00022679"/>
    </source>
</evidence>
<name>A0A4V2M7A5_9ACTN</name>
<sequence>MWMMPQGRAVARVVRSPPPNSEGSVMGPTLPAFTPLEDSLWLTLCCRALDNRRPDPILGDAMADQIVRTSGYDYERLKIDTNLLLNATIRAKKMDEVASRFLDRHPDAVGVDLGAGLDTRRERLAPPDTVEWYDVDFPEVVTARRELIPERPHSHNVAADVNEKGWLDAVPSDKPAIIVADGLFGFLSQDEVTSLLDRLVEHFPSGNLVFNSYTRFAVWAARHSRGTKTVADLIKFPGVDNPRDFERWNPKLQLIKEILISREPEVAQFPSVLRVYYRAQARSTAWSRKGTIVLHYRF</sequence>
<organism evidence="3 4">
    <name type="scientific">Kribbella capetownensis</name>
    <dbReference type="NCBI Taxonomy" id="1572659"/>
    <lineage>
        <taxon>Bacteria</taxon>
        <taxon>Bacillati</taxon>
        <taxon>Actinomycetota</taxon>
        <taxon>Actinomycetes</taxon>
        <taxon>Propionibacteriales</taxon>
        <taxon>Kribbellaceae</taxon>
        <taxon>Kribbella</taxon>
    </lineage>
</organism>
<dbReference type="Pfam" id="PF04072">
    <property type="entry name" value="LCM"/>
    <property type="match status" value="1"/>
</dbReference>
<dbReference type="GO" id="GO:0032259">
    <property type="term" value="P:methylation"/>
    <property type="evidence" value="ECO:0007669"/>
    <property type="project" value="UniProtKB-KW"/>
</dbReference>
<dbReference type="InterPro" id="IPR007213">
    <property type="entry name" value="Ppm1/Ppm2/Tcmp"/>
</dbReference>
<evidence type="ECO:0000313" key="4">
    <source>
        <dbReference type="Proteomes" id="UP000293342"/>
    </source>
</evidence>
<dbReference type="PANTHER" id="PTHR43619:SF2">
    <property type="entry name" value="S-ADENOSYL-L-METHIONINE-DEPENDENT METHYLTRANSFERASES SUPERFAMILY PROTEIN"/>
    <property type="match status" value="1"/>
</dbReference>
<dbReference type="EMBL" id="SJKD01000006">
    <property type="protein sequence ID" value="TCC46812.1"/>
    <property type="molecule type" value="Genomic_DNA"/>
</dbReference>
<dbReference type="OrthoDB" id="9800233at2"/>
<dbReference type="PIRSF" id="PIRSF028177">
    <property type="entry name" value="Polyketide_synth_Omtfrase_TcmP"/>
    <property type="match status" value="1"/>
</dbReference>